<comment type="caution">
    <text evidence="2">The sequence shown here is derived from an EMBL/GenBank/DDBJ whole genome shotgun (WGS) entry which is preliminary data.</text>
</comment>
<dbReference type="EMBL" id="JAUIRO010000006">
    <property type="protein sequence ID" value="KAK0710230.1"/>
    <property type="molecule type" value="Genomic_DNA"/>
</dbReference>
<evidence type="ECO:0000313" key="3">
    <source>
        <dbReference type="Proteomes" id="UP001172101"/>
    </source>
</evidence>
<name>A0AA40A6P6_9PEZI</name>
<proteinExistence type="predicted"/>
<dbReference type="PANTHER" id="PTHR42080">
    <property type="entry name" value="SRR1 DOMAIN-CONTAINING PROTEIN"/>
    <property type="match status" value="1"/>
</dbReference>
<accession>A0AA40A6P6</accession>
<reference evidence="2" key="1">
    <citation type="submission" date="2023-06" db="EMBL/GenBank/DDBJ databases">
        <title>Genome-scale phylogeny and comparative genomics of the fungal order Sordariales.</title>
        <authorList>
            <consortium name="Lawrence Berkeley National Laboratory"/>
            <person name="Hensen N."/>
            <person name="Bonometti L."/>
            <person name="Westerberg I."/>
            <person name="Brannstrom I.O."/>
            <person name="Guillou S."/>
            <person name="Cros-Aarteil S."/>
            <person name="Calhoun S."/>
            <person name="Haridas S."/>
            <person name="Kuo A."/>
            <person name="Mondo S."/>
            <person name="Pangilinan J."/>
            <person name="Riley R."/>
            <person name="LaButti K."/>
            <person name="Andreopoulos B."/>
            <person name="Lipzen A."/>
            <person name="Chen C."/>
            <person name="Yanf M."/>
            <person name="Daum C."/>
            <person name="Ng V."/>
            <person name="Clum A."/>
            <person name="Steindorff A."/>
            <person name="Ohm R."/>
            <person name="Martin F."/>
            <person name="Silar P."/>
            <person name="Natvig D."/>
            <person name="Lalanne C."/>
            <person name="Gautier V."/>
            <person name="Ament-velasquez S.L."/>
            <person name="Kruys A."/>
            <person name="Hutchinson M.I."/>
            <person name="Powell A.J."/>
            <person name="Barry K."/>
            <person name="Miller A.N."/>
            <person name="Grigoriev I.V."/>
            <person name="Debuchy R."/>
            <person name="Gladieux P."/>
            <person name="Thoren M.H."/>
            <person name="Johannesson H."/>
        </authorList>
    </citation>
    <scope>NUCLEOTIDE SEQUENCE</scope>
    <source>
        <strain evidence="2">SMH2392-1A</strain>
    </source>
</reference>
<dbReference type="InterPro" id="IPR012942">
    <property type="entry name" value="SRR1-like"/>
</dbReference>
<dbReference type="PANTHER" id="PTHR42080:SF3">
    <property type="entry name" value="SRR1-LIKE DOMAIN-CONTAINING PROTEIN"/>
    <property type="match status" value="1"/>
</dbReference>
<evidence type="ECO:0000313" key="2">
    <source>
        <dbReference type="EMBL" id="KAK0710230.1"/>
    </source>
</evidence>
<dbReference type="Proteomes" id="UP001172101">
    <property type="component" value="Unassembled WGS sequence"/>
</dbReference>
<dbReference type="Pfam" id="PF07985">
    <property type="entry name" value="SRR1"/>
    <property type="match status" value="1"/>
</dbReference>
<keyword evidence="3" id="KW-1185">Reference proteome</keyword>
<gene>
    <name evidence="2" type="ORF">B0T26DRAFT_724371</name>
</gene>
<dbReference type="RefSeq" id="XP_060293534.1">
    <property type="nucleotide sequence ID" value="XM_060442688.1"/>
</dbReference>
<feature type="domain" description="SRR1-like" evidence="1">
    <location>
        <begin position="212"/>
        <end position="326"/>
    </location>
</feature>
<dbReference type="AlphaFoldDB" id="A0AA40A6P6"/>
<protein>
    <recommendedName>
        <fullName evidence="1">SRR1-like domain-containing protein</fullName>
    </recommendedName>
</protein>
<evidence type="ECO:0000259" key="1">
    <source>
        <dbReference type="Pfam" id="PF07985"/>
    </source>
</evidence>
<organism evidence="2 3">
    <name type="scientific">Lasiosphaeria miniovina</name>
    <dbReference type="NCBI Taxonomy" id="1954250"/>
    <lineage>
        <taxon>Eukaryota</taxon>
        <taxon>Fungi</taxon>
        <taxon>Dikarya</taxon>
        <taxon>Ascomycota</taxon>
        <taxon>Pezizomycotina</taxon>
        <taxon>Sordariomycetes</taxon>
        <taxon>Sordariomycetidae</taxon>
        <taxon>Sordariales</taxon>
        <taxon>Lasiosphaeriaceae</taxon>
        <taxon>Lasiosphaeria</taxon>
    </lineage>
</organism>
<sequence>MPYPILSHRFIYDPDEAGSEDERAQLRRDKVSQLRAMFEAGSPWFTKAFMREFADELERLRAMPLEEVKGQIFSVTGVDGERFNEPIHFTGEVVKANMVEKMEKFNSRDNSEANDAPADTAKTWEYVYTWPRASYRTVDAMISQPEDSNRPPRYLPLPMTLCCSARKRDRTTHEFVVDPPAFSRDVVQAFWEATCAGWRASENYAVLKQQLEAAVSSMAAAGTLPTKVIGLGLGSFSIYGYLYEGSVLQHALVLLIRDVLAAGAGAEASTTTVPCYVQDPGYQPEDESILTEAGFTLLQDPRGFIEIDDGSVVVTQGPDVPVKAIVADLARPVILIWAHPPGQEQDKTPLWLVTDPMTPRVKSMLSSDYFPKIDLPDYGEGVFRWLSMHVRKSLAEK</sequence>
<dbReference type="GeneID" id="85325958"/>